<proteinExistence type="predicted"/>
<reference evidence="1" key="1">
    <citation type="submission" date="2014-09" db="EMBL/GenBank/DDBJ databases">
        <authorList>
            <person name="Magalhaes I.L.F."/>
            <person name="Oliveira U."/>
            <person name="Santos F.R."/>
            <person name="Vidigal T.H.D.A."/>
            <person name="Brescovit A.D."/>
            <person name="Santos A.J."/>
        </authorList>
    </citation>
    <scope>NUCLEOTIDE SEQUENCE</scope>
    <source>
        <tissue evidence="1">Shoot tissue taken approximately 20 cm above the soil surface</tissue>
    </source>
</reference>
<accession>A0A0A8XYR5</accession>
<organism evidence="1">
    <name type="scientific">Arundo donax</name>
    <name type="common">Giant reed</name>
    <name type="synonym">Donax arundinaceus</name>
    <dbReference type="NCBI Taxonomy" id="35708"/>
    <lineage>
        <taxon>Eukaryota</taxon>
        <taxon>Viridiplantae</taxon>
        <taxon>Streptophyta</taxon>
        <taxon>Embryophyta</taxon>
        <taxon>Tracheophyta</taxon>
        <taxon>Spermatophyta</taxon>
        <taxon>Magnoliopsida</taxon>
        <taxon>Liliopsida</taxon>
        <taxon>Poales</taxon>
        <taxon>Poaceae</taxon>
        <taxon>PACMAD clade</taxon>
        <taxon>Arundinoideae</taxon>
        <taxon>Arundineae</taxon>
        <taxon>Arundo</taxon>
    </lineage>
</organism>
<name>A0A0A8XYR5_ARUDO</name>
<protein>
    <submittedName>
        <fullName evidence="1">Uncharacterized protein</fullName>
    </submittedName>
</protein>
<dbReference type="AlphaFoldDB" id="A0A0A8XYR5"/>
<dbReference type="EMBL" id="GBRH01279982">
    <property type="protein sequence ID" value="JAD17913.1"/>
    <property type="molecule type" value="Transcribed_RNA"/>
</dbReference>
<sequence length="37" mass="4336">MKLLNAPRSFNLFFCLYSAKEVTYLVYSSMHNFCAIL</sequence>
<evidence type="ECO:0000313" key="1">
    <source>
        <dbReference type="EMBL" id="JAD17913.1"/>
    </source>
</evidence>
<reference evidence="1" key="2">
    <citation type="journal article" date="2015" name="Data Brief">
        <title>Shoot transcriptome of the giant reed, Arundo donax.</title>
        <authorList>
            <person name="Barrero R.A."/>
            <person name="Guerrero F.D."/>
            <person name="Moolhuijzen P."/>
            <person name="Goolsby J.A."/>
            <person name="Tidwell J."/>
            <person name="Bellgard S.E."/>
            <person name="Bellgard M.I."/>
        </authorList>
    </citation>
    <scope>NUCLEOTIDE SEQUENCE</scope>
    <source>
        <tissue evidence="1">Shoot tissue taken approximately 20 cm above the soil surface</tissue>
    </source>
</reference>